<dbReference type="InterPro" id="IPR014782">
    <property type="entry name" value="Peptidase_M1_dom"/>
</dbReference>
<evidence type="ECO:0000256" key="11">
    <source>
        <dbReference type="ARBA" id="ARBA00023049"/>
    </source>
</evidence>
<keyword evidence="12" id="KW-0175">Coiled coil</keyword>
<feature type="domain" description="Peptidase M1 membrane alanine aminopeptidase" evidence="15">
    <location>
        <begin position="273"/>
        <end position="476"/>
    </location>
</feature>
<dbReference type="GO" id="GO:0042277">
    <property type="term" value="F:peptide binding"/>
    <property type="evidence" value="ECO:0007669"/>
    <property type="project" value="TreeGrafter"/>
</dbReference>
<keyword evidence="10" id="KW-0862">Zinc</keyword>
<feature type="domain" description="Aminopeptidase N-like N-terminal" evidence="16">
    <location>
        <begin position="60"/>
        <end position="233"/>
    </location>
</feature>
<keyword evidence="18" id="KW-1185">Reference proteome</keyword>
<keyword evidence="9 17" id="KW-0378">Hydrolase</keyword>
<evidence type="ECO:0000256" key="1">
    <source>
        <dbReference type="ARBA" id="ARBA00000098"/>
    </source>
</evidence>
<dbReference type="Gene3D" id="2.60.40.1730">
    <property type="entry name" value="tricorn interacting facor f3 domain"/>
    <property type="match status" value="1"/>
</dbReference>
<evidence type="ECO:0000313" key="18">
    <source>
        <dbReference type="Proteomes" id="UP000315471"/>
    </source>
</evidence>
<keyword evidence="11" id="KW-0482">Metalloprotease</keyword>
<dbReference type="GO" id="GO:0005737">
    <property type="term" value="C:cytoplasm"/>
    <property type="evidence" value="ECO:0007669"/>
    <property type="project" value="TreeGrafter"/>
</dbReference>
<comment type="catalytic activity">
    <reaction evidence="1">
        <text>Release of an N-terminal amino acid, Xaa-|-Yaa- from a peptide, amide or arylamide. Xaa is preferably Ala, but may be most amino acids including Pro (slow action). When a terminal hydrophobic residue is followed by a prolyl residue, the two may be released as an intact Xaa-Pro dipeptide.</text>
        <dbReference type="EC" id="3.4.11.2"/>
    </reaction>
</comment>
<evidence type="ECO:0000259" key="15">
    <source>
        <dbReference type="Pfam" id="PF01433"/>
    </source>
</evidence>
<dbReference type="InterPro" id="IPR045357">
    <property type="entry name" value="Aminopeptidase_N-like_N"/>
</dbReference>
<dbReference type="Proteomes" id="UP000315471">
    <property type="component" value="Unassembled WGS sequence"/>
</dbReference>
<dbReference type="InterPro" id="IPR001930">
    <property type="entry name" value="Peptidase_M1"/>
</dbReference>
<dbReference type="GO" id="GO:0070006">
    <property type="term" value="F:metalloaminopeptidase activity"/>
    <property type="evidence" value="ECO:0007669"/>
    <property type="project" value="TreeGrafter"/>
</dbReference>
<evidence type="ECO:0000256" key="8">
    <source>
        <dbReference type="ARBA" id="ARBA00022723"/>
    </source>
</evidence>
<evidence type="ECO:0000256" key="10">
    <source>
        <dbReference type="ARBA" id="ARBA00022833"/>
    </source>
</evidence>
<dbReference type="InterPro" id="IPR011989">
    <property type="entry name" value="ARM-like"/>
</dbReference>
<dbReference type="SUPFAM" id="SSF55486">
    <property type="entry name" value="Metalloproteases ('zincins'), catalytic domain"/>
    <property type="match status" value="1"/>
</dbReference>
<feature type="chain" id="PRO_5022701038" description="Aminopeptidase N" evidence="14">
    <location>
        <begin position="24"/>
        <end position="888"/>
    </location>
</feature>
<gene>
    <name evidence="17" type="primary">pepN</name>
    <name evidence="17" type="ORF">Q31b_56000</name>
</gene>
<dbReference type="PRINTS" id="PR00756">
    <property type="entry name" value="ALADIPTASE"/>
</dbReference>
<dbReference type="EC" id="3.4.11.2" evidence="4"/>
<dbReference type="RefSeq" id="WP_197172426.1">
    <property type="nucleotide sequence ID" value="NZ_SJPY01000012.1"/>
</dbReference>
<evidence type="ECO:0000256" key="3">
    <source>
        <dbReference type="ARBA" id="ARBA00010136"/>
    </source>
</evidence>
<evidence type="ECO:0000256" key="5">
    <source>
        <dbReference type="ARBA" id="ARBA00015611"/>
    </source>
</evidence>
<reference evidence="17 18" key="1">
    <citation type="submission" date="2019-02" db="EMBL/GenBank/DDBJ databases">
        <title>Deep-cultivation of Planctomycetes and their phenomic and genomic characterization uncovers novel biology.</title>
        <authorList>
            <person name="Wiegand S."/>
            <person name="Jogler M."/>
            <person name="Boedeker C."/>
            <person name="Pinto D."/>
            <person name="Vollmers J."/>
            <person name="Rivas-Marin E."/>
            <person name="Kohn T."/>
            <person name="Peeters S.H."/>
            <person name="Heuer A."/>
            <person name="Rast P."/>
            <person name="Oberbeckmann S."/>
            <person name="Bunk B."/>
            <person name="Jeske O."/>
            <person name="Meyerdierks A."/>
            <person name="Storesund J.E."/>
            <person name="Kallscheuer N."/>
            <person name="Luecker S."/>
            <person name="Lage O.M."/>
            <person name="Pohl T."/>
            <person name="Merkel B.J."/>
            <person name="Hornburger P."/>
            <person name="Mueller R.-W."/>
            <person name="Bruemmer F."/>
            <person name="Labrenz M."/>
            <person name="Spormann A.M."/>
            <person name="Op Den Camp H."/>
            <person name="Overmann J."/>
            <person name="Amann R."/>
            <person name="Jetten M.S.M."/>
            <person name="Mascher T."/>
            <person name="Medema M.H."/>
            <person name="Devos D.P."/>
            <person name="Kaster A.-K."/>
            <person name="Ovreas L."/>
            <person name="Rohde M."/>
            <person name="Galperin M.Y."/>
            <person name="Jogler C."/>
        </authorList>
    </citation>
    <scope>NUCLEOTIDE SEQUENCE [LARGE SCALE GENOMIC DNA]</scope>
    <source>
        <strain evidence="17 18">Q31b</strain>
    </source>
</reference>
<feature type="signal peptide" evidence="14">
    <location>
        <begin position="1"/>
        <end position="23"/>
    </location>
</feature>
<comment type="caution">
    <text evidence="17">The sequence shown here is derived from an EMBL/GenBank/DDBJ whole genome shotgun (WGS) entry which is preliminary data.</text>
</comment>
<evidence type="ECO:0000256" key="12">
    <source>
        <dbReference type="SAM" id="Coils"/>
    </source>
</evidence>
<keyword evidence="6 17" id="KW-0031">Aminopeptidase</keyword>
<name>A0A5C6DGM2_9BACT</name>
<evidence type="ECO:0000256" key="6">
    <source>
        <dbReference type="ARBA" id="ARBA00022438"/>
    </source>
</evidence>
<keyword evidence="7" id="KW-0645">Protease</keyword>
<evidence type="ECO:0000259" key="16">
    <source>
        <dbReference type="Pfam" id="PF17900"/>
    </source>
</evidence>
<dbReference type="Pfam" id="PF01433">
    <property type="entry name" value="Peptidase_M1"/>
    <property type="match status" value="1"/>
</dbReference>
<dbReference type="InterPro" id="IPR050344">
    <property type="entry name" value="Peptidase_M1_aminopeptidases"/>
</dbReference>
<dbReference type="InterPro" id="IPR016024">
    <property type="entry name" value="ARM-type_fold"/>
</dbReference>
<keyword evidence="14" id="KW-0732">Signal</keyword>
<dbReference type="SMART" id="SM00567">
    <property type="entry name" value="EZ_HEAT"/>
    <property type="match status" value="3"/>
</dbReference>
<feature type="coiled-coil region" evidence="12">
    <location>
        <begin position="840"/>
        <end position="867"/>
    </location>
</feature>
<evidence type="ECO:0000256" key="7">
    <source>
        <dbReference type="ARBA" id="ARBA00022670"/>
    </source>
</evidence>
<dbReference type="GO" id="GO:0006508">
    <property type="term" value="P:proteolysis"/>
    <property type="evidence" value="ECO:0007669"/>
    <property type="project" value="UniProtKB-KW"/>
</dbReference>
<feature type="compositionally biased region" description="Low complexity" evidence="13">
    <location>
        <begin position="869"/>
        <end position="879"/>
    </location>
</feature>
<dbReference type="PANTHER" id="PTHR11533">
    <property type="entry name" value="PROTEASE M1 ZINC METALLOPROTEASE"/>
    <property type="match status" value="1"/>
</dbReference>
<dbReference type="CDD" id="cd09603">
    <property type="entry name" value="M1_APN_like"/>
    <property type="match status" value="1"/>
</dbReference>
<dbReference type="InterPro" id="IPR004155">
    <property type="entry name" value="PBS_lyase_HEAT"/>
</dbReference>
<dbReference type="GO" id="GO:0043171">
    <property type="term" value="P:peptide catabolic process"/>
    <property type="evidence" value="ECO:0007669"/>
    <property type="project" value="TreeGrafter"/>
</dbReference>
<evidence type="ECO:0000256" key="9">
    <source>
        <dbReference type="ARBA" id="ARBA00022801"/>
    </source>
</evidence>
<dbReference type="PANTHER" id="PTHR11533:SF174">
    <property type="entry name" value="PUROMYCIN-SENSITIVE AMINOPEPTIDASE-RELATED"/>
    <property type="match status" value="1"/>
</dbReference>
<dbReference type="GO" id="GO:0016285">
    <property type="term" value="F:alanyl aminopeptidase activity"/>
    <property type="evidence" value="ECO:0007669"/>
    <property type="project" value="UniProtKB-EC"/>
</dbReference>
<dbReference type="SUPFAM" id="SSF63737">
    <property type="entry name" value="Leukotriene A4 hydrolase N-terminal domain"/>
    <property type="match status" value="1"/>
</dbReference>
<comment type="cofactor">
    <cofactor evidence="2">
        <name>Zn(2+)</name>
        <dbReference type="ChEBI" id="CHEBI:29105"/>
    </cofactor>
</comment>
<dbReference type="EMBL" id="SJPY01000012">
    <property type="protein sequence ID" value="TWU34129.1"/>
    <property type="molecule type" value="Genomic_DNA"/>
</dbReference>
<dbReference type="GO" id="GO:0008270">
    <property type="term" value="F:zinc ion binding"/>
    <property type="evidence" value="ECO:0007669"/>
    <property type="project" value="InterPro"/>
</dbReference>
<proteinExistence type="inferred from homology"/>
<accession>A0A5C6DGM2</accession>
<evidence type="ECO:0000313" key="17">
    <source>
        <dbReference type="EMBL" id="TWU34129.1"/>
    </source>
</evidence>
<keyword evidence="8" id="KW-0479">Metal-binding</keyword>
<dbReference type="Gene3D" id="1.10.390.10">
    <property type="entry name" value="Neutral Protease Domain 2"/>
    <property type="match status" value="1"/>
</dbReference>
<protein>
    <recommendedName>
        <fullName evidence="5">Aminopeptidase N</fullName>
        <ecNumber evidence="4">3.4.11.2</ecNumber>
    </recommendedName>
</protein>
<organism evidence="17 18">
    <name type="scientific">Novipirellula aureliae</name>
    <dbReference type="NCBI Taxonomy" id="2527966"/>
    <lineage>
        <taxon>Bacteria</taxon>
        <taxon>Pseudomonadati</taxon>
        <taxon>Planctomycetota</taxon>
        <taxon>Planctomycetia</taxon>
        <taxon>Pirellulales</taxon>
        <taxon>Pirellulaceae</taxon>
        <taxon>Novipirellula</taxon>
    </lineage>
</organism>
<evidence type="ECO:0000256" key="14">
    <source>
        <dbReference type="SAM" id="SignalP"/>
    </source>
</evidence>
<feature type="region of interest" description="Disordered" evidence="13">
    <location>
        <begin position="867"/>
        <end position="888"/>
    </location>
</feature>
<dbReference type="InterPro" id="IPR042097">
    <property type="entry name" value="Aminopeptidase_N-like_N_sf"/>
</dbReference>
<dbReference type="GO" id="GO:0016020">
    <property type="term" value="C:membrane"/>
    <property type="evidence" value="ECO:0007669"/>
    <property type="project" value="TreeGrafter"/>
</dbReference>
<evidence type="ECO:0000256" key="13">
    <source>
        <dbReference type="SAM" id="MobiDB-lite"/>
    </source>
</evidence>
<dbReference type="AlphaFoldDB" id="A0A5C6DGM2"/>
<comment type="similarity">
    <text evidence="3">Belongs to the peptidase M1 family.</text>
</comment>
<dbReference type="Gene3D" id="1.25.10.10">
    <property type="entry name" value="Leucine-rich Repeat Variant"/>
    <property type="match status" value="2"/>
</dbReference>
<evidence type="ECO:0000256" key="4">
    <source>
        <dbReference type="ARBA" id="ARBA00012564"/>
    </source>
</evidence>
<dbReference type="Pfam" id="PF17900">
    <property type="entry name" value="Peptidase_M1_N"/>
    <property type="match status" value="1"/>
</dbReference>
<sequence precursor="true">MSRLQSGLLFLLFLLSAGSPGHAEEIICRYCNRDDSPFGATHSHSGRFQYAPVRQVDVQHIKLDVTPNFEAKTVSGTVSITAIPISQPVEVLRLDAVDIHVQEVRLAEGEVADFLSMRDRLEIAFAEPLPVGKEFRVEIEYSAQPTQGLYFRTADMGYPEADTHIWTQGETHEARHWFPCFDYPNERSSTEIICHVPSEMTVLSNGRRMGETTDDSGLKAVRWLQKKPHANYLICLVAGKFEKLEKRHRDLELGFYTQPTLIEHAANSFLDTPDIMAFFESDIGMPFPWAKYDQVTIADFVAGGMENTSITTLTDQTVFSSETENIRSTRSLDAHELAHQWFGDYVTCKDWSHLWLNEGFATYYATLYEGHKFGRDALLYRMYLDASQKVLVQAKDMRPIVYNEYKNPGEQFDFRAYPKGSWVLHMLRSQLGDDLYRECILAYLKKHALSNVVTDDLRQVIEEHTGRPMDRFFDQWVYHPRHPDLKITYQWLPKSKMAKVTIRQTQTISDDVLLYEFPTQLRFVVGNQVIDRDITVKDVEEDFYVPLESQPSIVRFDPAYSVLASVDFDKSNDLLAAQIANEEDMIGRLIACEALGSRKTDASVQLLKTRLNEDPFFGVRIAAAKALARHHSDKAIRVLNESFRGQTDARVRLAVAEAMFKRFQMDDLRSILSVVDHEKNPAIRAVAIKAMGKYYGEPARSKLIELLDSESFRDELAAASIEAIRKQNDPSFAPALLQMLDRRASKMSSRNLAKAIETVGEIAKDSDQQSIAFEWIVSTLDHPKTKIQTAAIAALGDLGDRRSKSIIAAYLDSNDERMKRAAEQAMNKLNEQAATVPQEVIELRKSLQDLQKETKEMKKDFEAFQKRYSASNSGSNDSSEPVAADSEG</sequence>
<dbReference type="Pfam" id="PF13646">
    <property type="entry name" value="HEAT_2"/>
    <property type="match status" value="2"/>
</dbReference>
<dbReference type="InterPro" id="IPR027268">
    <property type="entry name" value="Peptidase_M4/M1_CTD_sf"/>
</dbReference>
<evidence type="ECO:0000256" key="2">
    <source>
        <dbReference type="ARBA" id="ARBA00001947"/>
    </source>
</evidence>
<dbReference type="GO" id="GO:0005615">
    <property type="term" value="C:extracellular space"/>
    <property type="evidence" value="ECO:0007669"/>
    <property type="project" value="TreeGrafter"/>
</dbReference>
<dbReference type="SUPFAM" id="SSF48371">
    <property type="entry name" value="ARM repeat"/>
    <property type="match status" value="1"/>
</dbReference>